<keyword evidence="7 10" id="KW-1133">Transmembrane helix</keyword>
<dbReference type="GO" id="GO:0015031">
    <property type="term" value="P:protein transport"/>
    <property type="evidence" value="ECO:0007669"/>
    <property type="project" value="UniProtKB-KW"/>
</dbReference>
<dbReference type="Proteomes" id="UP001362999">
    <property type="component" value="Unassembled WGS sequence"/>
</dbReference>
<dbReference type="Pfam" id="PF03169">
    <property type="entry name" value="OPT"/>
    <property type="match status" value="1"/>
</dbReference>
<evidence type="ECO:0000256" key="9">
    <source>
        <dbReference type="SAM" id="MobiDB-lite"/>
    </source>
</evidence>
<evidence type="ECO:0000256" key="10">
    <source>
        <dbReference type="SAM" id="Phobius"/>
    </source>
</evidence>
<keyword evidence="6" id="KW-0653">Protein transport</keyword>
<comment type="subcellular location">
    <subcellularLocation>
        <location evidence="1">Membrane</location>
        <topology evidence="1">Multi-pass membrane protein</topology>
    </subcellularLocation>
</comment>
<feature type="transmembrane region" description="Helical" evidence="10">
    <location>
        <begin position="305"/>
        <end position="328"/>
    </location>
</feature>
<keyword evidence="8 10" id="KW-0472">Membrane</keyword>
<evidence type="ECO:0000256" key="1">
    <source>
        <dbReference type="ARBA" id="ARBA00004141"/>
    </source>
</evidence>
<dbReference type="AlphaFoldDB" id="A0AAW0DU71"/>
<accession>A0AAW0DU71</accession>
<dbReference type="EMBL" id="JAWWNJ010000005">
    <property type="protein sequence ID" value="KAK7055245.1"/>
    <property type="molecule type" value="Genomic_DNA"/>
</dbReference>
<evidence type="ECO:0000256" key="2">
    <source>
        <dbReference type="ARBA" id="ARBA00008807"/>
    </source>
</evidence>
<keyword evidence="3" id="KW-0813">Transport</keyword>
<dbReference type="InterPro" id="IPR004648">
    <property type="entry name" value="Oligpept_transpt"/>
</dbReference>
<gene>
    <name evidence="11" type="ORF">R3P38DRAFT_3253329</name>
</gene>
<evidence type="ECO:0000256" key="5">
    <source>
        <dbReference type="ARBA" id="ARBA00022856"/>
    </source>
</evidence>
<evidence type="ECO:0000256" key="3">
    <source>
        <dbReference type="ARBA" id="ARBA00022448"/>
    </source>
</evidence>
<organism evidence="11 12">
    <name type="scientific">Favolaschia claudopus</name>
    <dbReference type="NCBI Taxonomy" id="2862362"/>
    <lineage>
        <taxon>Eukaryota</taxon>
        <taxon>Fungi</taxon>
        <taxon>Dikarya</taxon>
        <taxon>Basidiomycota</taxon>
        <taxon>Agaricomycotina</taxon>
        <taxon>Agaricomycetes</taxon>
        <taxon>Agaricomycetidae</taxon>
        <taxon>Agaricales</taxon>
        <taxon>Marasmiineae</taxon>
        <taxon>Mycenaceae</taxon>
        <taxon>Favolaschia</taxon>
    </lineage>
</organism>
<feature type="region of interest" description="Disordered" evidence="9">
    <location>
        <begin position="51"/>
        <end position="73"/>
    </location>
</feature>
<proteinExistence type="inferred from homology"/>
<protein>
    <submittedName>
        <fullName evidence="11">OPT oligopeptide transporter protein-domain-containing protein</fullName>
    </submittedName>
</protein>
<dbReference type="NCBIfam" id="TIGR00728">
    <property type="entry name" value="OPT_sfam"/>
    <property type="match status" value="1"/>
</dbReference>
<dbReference type="InterPro" id="IPR004813">
    <property type="entry name" value="OPT"/>
</dbReference>
<keyword evidence="12" id="KW-1185">Reference proteome</keyword>
<dbReference type="GO" id="GO:0035673">
    <property type="term" value="F:oligopeptide transmembrane transporter activity"/>
    <property type="evidence" value="ECO:0007669"/>
    <property type="project" value="InterPro"/>
</dbReference>
<keyword evidence="4 10" id="KW-0812">Transmembrane</keyword>
<evidence type="ECO:0000256" key="8">
    <source>
        <dbReference type="ARBA" id="ARBA00023136"/>
    </source>
</evidence>
<evidence type="ECO:0000256" key="4">
    <source>
        <dbReference type="ARBA" id="ARBA00022692"/>
    </source>
</evidence>
<comment type="similarity">
    <text evidence="2">Belongs to the oligopeptide OPT transporter family.</text>
</comment>
<keyword evidence="5" id="KW-0571">Peptide transport</keyword>
<feature type="transmembrane region" description="Helical" evidence="10">
    <location>
        <begin position="202"/>
        <end position="220"/>
    </location>
</feature>
<comment type="caution">
    <text evidence="11">The sequence shown here is derived from an EMBL/GenBank/DDBJ whole genome shotgun (WGS) entry which is preliminary data.</text>
</comment>
<evidence type="ECO:0000256" key="6">
    <source>
        <dbReference type="ARBA" id="ARBA00022927"/>
    </source>
</evidence>
<feature type="transmembrane region" description="Helical" evidence="10">
    <location>
        <begin position="369"/>
        <end position="390"/>
    </location>
</feature>
<feature type="transmembrane region" description="Helical" evidence="10">
    <location>
        <begin position="265"/>
        <end position="293"/>
    </location>
</feature>
<evidence type="ECO:0000313" key="11">
    <source>
        <dbReference type="EMBL" id="KAK7055245.1"/>
    </source>
</evidence>
<reference evidence="11 12" key="1">
    <citation type="journal article" date="2024" name="J Genomics">
        <title>Draft genome sequencing and assembly of Favolaschia claudopus CIRM-BRFM 2984 isolated from oak limbs.</title>
        <authorList>
            <person name="Navarro D."/>
            <person name="Drula E."/>
            <person name="Chaduli D."/>
            <person name="Cazenave R."/>
            <person name="Ahrendt S."/>
            <person name="Wang J."/>
            <person name="Lipzen A."/>
            <person name="Daum C."/>
            <person name="Barry K."/>
            <person name="Grigoriev I.V."/>
            <person name="Favel A."/>
            <person name="Rosso M.N."/>
            <person name="Martin F."/>
        </authorList>
    </citation>
    <scope>NUCLEOTIDE SEQUENCE [LARGE SCALE GENOMIC DNA]</scope>
    <source>
        <strain evidence="11 12">CIRM-BRFM 2984</strain>
    </source>
</reference>
<name>A0AAW0DU71_9AGAR</name>
<sequence>MENDFKPSYTSSNEGLSQYIRRRNVPEDYMMDPNLDLKHLLAKPISLDSLRSPADQKVPNYAPSDVDVESSDRYSAPSRAELRNLTAIEFDDESPYPEWFLGITLTILLPGVDQVFEYRAPSVFITGIVGQLISLPLGKMLEWVLPTKQFKTRGYVWSFNPGPFNIKEHVCITVMINVAYIGAYATDVLATQQMFFNQHLPYSYQILLILGTQIFGFSLGGMLRQYVVWPSSMIWPSALVNSALFNTLHKNYGKRDRGHMTRERFFLIACACSFVWYWFPGYLFTALSVFNWICWIAPNNVKVNAVFGSLSGMGMSVITFDWSMISFIGSPVVTPLRTSCSPPTSLCRLLFPSTTPECLTELYAAYSPMFMTAALCMAYFVSFAAFPAIFTHTFPATLSAASDRASKYIVYPFKVPVFFGCVSDIPAASAIDLPLCIGCSKTKVVALSLPPTSSIQFLSSLEV</sequence>
<evidence type="ECO:0000313" key="12">
    <source>
        <dbReference type="Proteomes" id="UP001362999"/>
    </source>
</evidence>
<evidence type="ECO:0000256" key="7">
    <source>
        <dbReference type="ARBA" id="ARBA00022989"/>
    </source>
</evidence>
<dbReference type="GO" id="GO:0016020">
    <property type="term" value="C:membrane"/>
    <property type="evidence" value="ECO:0007669"/>
    <property type="project" value="UniProtKB-SubCell"/>
</dbReference>
<dbReference type="PANTHER" id="PTHR22601">
    <property type="entry name" value="ISP4 LIKE PROTEIN"/>
    <property type="match status" value="1"/>
</dbReference>